<reference evidence="1 2" key="1">
    <citation type="submission" date="2021-01" db="EMBL/GenBank/DDBJ databases">
        <title>Whole genome shotgun sequence of Catellatospora bangladeshensis NBRC 107357.</title>
        <authorList>
            <person name="Komaki H."/>
            <person name="Tamura T."/>
        </authorList>
    </citation>
    <scope>NUCLEOTIDE SEQUENCE [LARGE SCALE GENOMIC DNA]</scope>
    <source>
        <strain evidence="1 2">NBRC 107357</strain>
    </source>
</reference>
<dbReference type="EMBL" id="BONF01000017">
    <property type="protein sequence ID" value="GIF82013.1"/>
    <property type="molecule type" value="Genomic_DNA"/>
</dbReference>
<gene>
    <name evidence="1" type="ORF">Cba03nite_33620</name>
</gene>
<organism evidence="1 2">
    <name type="scientific">Catellatospora bangladeshensis</name>
    <dbReference type="NCBI Taxonomy" id="310355"/>
    <lineage>
        <taxon>Bacteria</taxon>
        <taxon>Bacillati</taxon>
        <taxon>Actinomycetota</taxon>
        <taxon>Actinomycetes</taxon>
        <taxon>Micromonosporales</taxon>
        <taxon>Micromonosporaceae</taxon>
        <taxon>Catellatospora</taxon>
    </lineage>
</organism>
<evidence type="ECO:0000313" key="1">
    <source>
        <dbReference type="EMBL" id="GIF82013.1"/>
    </source>
</evidence>
<evidence type="ECO:0000313" key="2">
    <source>
        <dbReference type="Proteomes" id="UP000601223"/>
    </source>
</evidence>
<dbReference type="AlphaFoldDB" id="A0A8J3JJU0"/>
<accession>A0A8J3JJU0</accession>
<keyword evidence="2" id="KW-1185">Reference proteome</keyword>
<name>A0A8J3JJU0_9ACTN</name>
<proteinExistence type="predicted"/>
<dbReference type="Proteomes" id="UP000601223">
    <property type="component" value="Unassembled WGS sequence"/>
</dbReference>
<sequence length="259" mass="28231">MFFAGSNVATYRVHTPGGERLAAVRCVKFANLTERATTPGVSFVWYGEGVRAGYAYRHFGEAFQDPRRCYGHAAYLQGNGEELHGHVDHLTFHPTGPPEGPPERIAVTGDWTETWLLEPDGLVTEYTALPGRIVTAGPWFDHFSVLEKAGTHGAGHRYMLSSGSWLGSGTWRGVPYLHLGTFIGDPTAPGSPVSFGAADICFQRGFCGQVRWGAMLLRPAARFPAGTLEVVGGWTEVWTPRRSRTPCALADVPVLPFRS</sequence>
<comment type="caution">
    <text evidence="1">The sequence shown here is derived from an EMBL/GenBank/DDBJ whole genome shotgun (WGS) entry which is preliminary data.</text>
</comment>
<protein>
    <submittedName>
        <fullName evidence="1">Uncharacterized protein</fullName>
    </submittedName>
</protein>